<dbReference type="EMBL" id="BAAAKV010000043">
    <property type="protein sequence ID" value="GAA1183273.1"/>
    <property type="molecule type" value="Genomic_DNA"/>
</dbReference>
<dbReference type="InterPro" id="IPR011663">
    <property type="entry name" value="UTRA"/>
</dbReference>
<dbReference type="PROSITE" id="PS50949">
    <property type="entry name" value="HTH_GNTR"/>
    <property type="match status" value="1"/>
</dbReference>
<evidence type="ECO:0000256" key="4">
    <source>
        <dbReference type="SAM" id="MobiDB-lite"/>
    </source>
</evidence>
<dbReference type="SUPFAM" id="SSF64288">
    <property type="entry name" value="Chorismate lyase-like"/>
    <property type="match status" value="1"/>
</dbReference>
<dbReference type="InterPro" id="IPR028978">
    <property type="entry name" value="Chorismate_lyase_/UTRA_dom_sf"/>
</dbReference>
<dbReference type="SMART" id="SM00345">
    <property type="entry name" value="HTH_GNTR"/>
    <property type="match status" value="1"/>
</dbReference>
<keyword evidence="2" id="KW-0238">DNA-binding</keyword>
<dbReference type="InterPro" id="IPR036388">
    <property type="entry name" value="WH-like_DNA-bd_sf"/>
</dbReference>
<dbReference type="CDD" id="cd07377">
    <property type="entry name" value="WHTH_GntR"/>
    <property type="match status" value="1"/>
</dbReference>
<evidence type="ECO:0000256" key="3">
    <source>
        <dbReference type="ARBA" id="ARBA00023163"/>
    </source>
</evidence>
<comment type="caution">
    <text evidence="6">The sequence shown here is derived from an EMBL/GenBank/DDBJ whole genome shotgun (WGS) entry which is preliminary data.</text>
</comment>
<evidence type="ECO:0000313" key="7">
    <source>
        <dbReference type="Proteomes" id="UP001501371"/>
    </source>
</evidence>
<proteinExistence type="predicted"/>
<dbReference type="PANTHER" id="PTHR44846">
    <property type="entry name" value="MANNOSYL-D-GLYCERATE TRANSPORT/METABOLISM SYSTEM REPRESSOR MNGR-RELATED"/>
    <property type="match status" value="1"/>
</dbReference>
<evidence type="ECO:0000256" key="1">
    <source>
        <dbReference type="ARBA" id="ARBA00023015"/>
    </source>
</evidence>
<organism evidence="6 7">
    <name type="scientific">Streptomyces hebeiensis</name>
    <dbReference type="NCBI Taxonomy" id="229486"/>
    <lineage>
        <taxon>Bacteria</taxon>
        <taxon>Bacillati</taxon>
        <taxon>Actinomycetota</taxon>
        <taxon>Actinomycetes</taxon>
        <taxon>Kitasatosporales</taxon>
        <taxon>Streptomycetaceae</taxon>
        <taxon>Streptomyces</taxon>
    </lineage>
</organism>
<dbReference type="Pfam" id="PF00392">
    <property type="entry name" value="GntR"/>
    <property type="match status" value="1"/>
</dbReference>
<feature type="domain" description="HTH gntR-type" evidence="5">
    <location>
        <begin position="69"/>
        <end position="137"/>
    </location>
</feature>
<keyword evidence="1" id="KW-0805">Transcription regulation</keyword>
<dbReference type="Gene3D" id="1.10.10.10">
    <property type="entry name" value="Winged helix-like DNA-binding domain superfamily/Winged helix DNA-binding domain"/>
    <property type="match status" value="1"/>
</dbReference>
<dbReference type="SUPFAM" id="SSF46785">
    <property type="entry name" value="Winged helix' DNA-binding domain"/>
    <property type="match status" value="1"/>
</dbReference>
<evidence type="ECO:0000313" key="6">
    <source>
        <dbReference type="EMBL" id="GAA1183273.1"/>
    </source>
</evidence>
<keyword evidence="3" id="KW-0804">Transcription</keyword>
<sequence>MRMAIRWPGKVTVSSVCPDNRTSRLPVNMPDDYARPVSHQPRSTHTGQDGPAPDPHASLPLTVDRTSPVPLYFQLAQQLEAAIEQGRLAPGSLLGNEIDLAGRLGLSRPTVRQAIQSLVDKGLLVRRRGVGTQVLHSQVRRPLELSSLFDDLEAAGQRPTTRVLRNTLVPAPAEVAAALGVSEGTEVVFVERLRYAHDEPMAYLRNHLPAGLFACDTDRLEATGLYRVMRSAGITLHSARQRVGARAATAAEAERLAEPAGAPLLTMERTTFDDTGRAVEFGSHTYRASRYTFEFQLLVRP</sequence>
<dbReference type="PANTHER" id="PTHR44846:SF17">
    <property type="entry name" value="GNTR-FAMILY TRANSCRIPTIONAL REGULATOR"/>
    <property type="match status" value="1"/>
</dbReference>
<keyword evidence="7" id="KW-1185">Reference proteome</keyword>
<evidence type="ECO:0000256" key="2">
    <source>
        <dbReference type="ARBA" id="ARBA00023125"/>
    </source>
</evidence>
<reference evidence="6 7" key="1">
    <citation type="journal article" date="2019" name="Int. J. Syst. Evol. Microbiol.">
        <title>The Global Catalogue of Microorganisms (GCM) 10K type strain sequencing project: providing services to taxonomists for standard genome sequencing and annotation.</title>
        <authorList>
            <consortium name="The Broad Institute Genomics Platform"/>
            <consortium name="The Broad Institute Genome Sequencing Center for Infectious Disease"/>
            <person name="Wu L."/>
            <person name="Ma J."/>
        </authorList>
    </citation>
    <scope>NUCLEOTIDE SEQUENCE [LARGE SCALE GENOMIC DNA]</scope>
    <source>
        <strain evidence="6 7">JCM 12696</strain>
    </source>
</reference>
<dbReference type="PRINTS" id="PR00035">
    <property type="entry name" value="HTHGNTR"/>
</dbReference>
<name>A0ABN1UZU8_9ACTN</name>
<dbReference type="SMART" id="SM00866">
    <property type="entry name" value="UTRA"/>
    <property type="match status" value="1"/>
</dbReference>
<dbReference type="InterPro" id="IPR036390">
    <property type="entry name" value="WH_DNA-bd_sf"/>
</dbReference>
<evidence type="ECO:0000259" key="5">
    <source>
        <dbReference type="PROSITE" id="PS50949"/>
    </source>
</evidence>
<dbReference type="Proteomes" id="UP001501371">
    <property type="component" value="Unassembled WGS sequence"/>
</dbReference>
<dbReference type="InterPro" id="IPR050679">
    <property type="entry name" value="Bact_HTH_transcr_reg"/>
</dbReference>
<dbReference type="Gene3D" id="3.40.1410.10">
    <property type="entry name" value="Chorismate lyase-like"/>
    <property type="match status" value="1"/>
</dbReference>
<protein>
    <submittedName>
        <fullName evidence="6">Myo-inositol degradation transcriptional regulator</fullName>
    </submittedName>
</protein>
<feature type="region of interest" description="Disordered" evidence="4">
    <location>
        <begin position="17"/>
        <end position="59"/>
    </location>
</feature>
<dbReference type="InterPro" id="IPR000524">
    <property type="entry name" value="Tscrpt_reg_HTH_GntR"/>
</dbReference>
<gene>
    <name evidence="6" type="ORF">GCM10009654_45860</name>
</gene>
<dbReference type="Pfam" id="PF07702">
    <property type="entry name" value="UTRA"/>
    <property type="match status" value="1"/>
</dbReference>
<accession>A0ABN1UZU8</accession>